<feature type="transmembrane region" description="Helical" evidence="2">
    <location>
        <begin position="75"/>
        <end position="102"/>
    </location>
</feature>
<dbReference type="EMBL" id="JAGSXH010000019">
    <property type="protein sequence ID" value="MBS2962997.1"/>
    <property type="molecule type" value="Genomic_DNA"/>
</dbReference>
<keyword evidence="2" id="KW-1133">Transmembrane helix</keyword>
<sequence>MADRADHSWRGGLRLFGVAHLVAISCLVGAYLVDGLHGLTVAALLGVLEVAVSFDNAIVNATVLARMGQFWQRMFFTVGIVIAAIGMRLLVPLAIVSVGARLSPDSAVRLAYSDPLRYRDVLIAAQPGIAAFGGAFLLMIFFGFVFEERQETWIGWIERPLRRLGRLPRIAEVLVLAFALVAAGSVREGEALKVVVGVVAGLGSYLLVNGAGELIAEQADADGASRPRATVTGRAAFFLFCYLELLDATFSFDSVMGAFSVTLDIALITIGLAIGAAYIRALTVYVVRRGTLDEYRYLEHGAYYAIGILAVLLMVEVWHDVPDVLTAGVGAAMIIAAVASSLAARRRQERAERKEAGSGMPDAAIHAGPGHRPQREREHARKGEHPAA</sequence>
<feature type="transmembrane region" description="Helical" evidence="2">
    <location>
        <begin position="122"/>
        <end position="146"/>
    </location>
</feature>
<evidence type="ECO:0000256" key="1">
    <source>
        <dbReference type="SAM" id="MobiDB-lite"/>
    </source>
</evidence>
<proteinExistence type="predicted"/>
<evidence type="ECO:0000313" key="3">
    <source>
        <dbReference type="EMBL" id="MBS2962997.1"/>
    </source>
</evidence>
<feature type="transmembrane region" description="Helical" evidence="2">
    <location>
        <begin position="235"/>
        <end position="252"/>
    </location>
</feature>
<organism evidence="3 4">
    <name type="scientific">Actinocrinis puniceicyclus</name>
    <dbReference type="NCBI Taxonomy" id="977794"/>
    <lineage>
        <taxon>Bacteria</taxon>
        <taxon>Bacillati</taxon>
        <taxon>Actinomycetota</taxon>
        <taxon>Actinomycetes</taxon>
        <taxon>Catenulisporales</taxon>
        <taxon>Actinospicaceae</taxon>
        <taxon>Actinocrinis</taxon>
    </lineage>
</organism>
<reference evidence="3" key="1">
    <citation type="submission" date="2021-04" db="EMBL/GenBank/DDBJ databases">
        <title>Genome based classification of Actinospica acidithermotolerans sp. nov., an actinobacterium isolated from an Indonesian hot spring.</title>
        <authorList>
            <person name="Kusuma A.B."/>
            <person name="Putra K.E."/>
            <person name="Nafisah S."/>
            <person name="Loh J."/>
            <person name="Nouioui I."/>
            <person name="Goodfellow M."/>
        </authorList>
    </citation>
    <scope>NUCLEOTIDE SEQUENCE</scope>
    <source>
        <strain evidence="3">DSM 45618</strain>
    </source>
</reference>
<gene>
    <name evidence="3" type="ORF">KGA66_08075</name>
</gene>
<name>A0A8J7WMQ8_9ACTN</name>
<feature type="transmembrane region" description="Helical" evidence="2">
    <location>
        <begin position="39"/>
        <end position="63"/>
    </location>
</feature>
<keyword evidence="4" id="KW-1185">Reference proteome</keyword>
<keyword evidence="2" id="KW-0472">Membrane</keyword>
<dbReference type="NCBIfam" id="NF010613">
    <property type="entry name" value="PRK14013.1-3"/>
    <property type="match status" value="1"/>
</dbReference>
<feature type="transmembrane region" description="Helical" evidence="2">
    <location>
        <begin position="324"/>
        <end position="344"/>
    </location>
</feature>
<accession>A0A8J7WMQ8</accession>
<dbReference type="AlphaFoldDB" id="A0A8J7WMQ8"/>
<feature type="transmembrane region" description="Helical" evidence="2">
    <location>
        <begin position="12"/>
        <end position="33"/>
    </location>
</feature>
<dbReference type="PROSITE" id="PS51257">
    <property type="entry name" value="PROKAR_LIPOPROTEIN"/>
    <property type="match status" value="1"/>
</dbReference>
<comment type="caution">
    <text evidence="3">The sequence shown here is derived from an EMBL/GenBank/DDBJ whole genome shotgun (WGS) entry which is preliminary data.</text>
</comment>
<evidence type="ECO:0000313" key="4">
    <source>
        <dbReference type="Proteomes" id="UP000677913"/>
    </source>
</evidence>
<dbReference type="Pfam" id="PF04332">
    <property type="entry name" value="DUF475"/>
    <property type="match status" value="1"/>
</dbReference>
<dbReference type="InterPro" id="IPR007427">
    <property type="entry name" value="DUF475"/>
</dbReference>
<dbReference type="PANTHER" id="PTHR30238:SF4">
    <property type="entry name" value="SLL1022 PROTEIN"/>
    <property type="match status" value="1"/>
</dbReference>
<protein>
    <submittedName>
        <fullName evidence="3">DUF475 domain-containing protein</fullName>
    </submittedName>
</protein>
<evidence type="ECO:0000256" key="2">
    <source>
        <dbReference type="SAM" id="Phobius"/>
    </source>
</evidence>
<feature type="compositionally biased region" description="Basic and acidic residues" evidence="1">
    <location>
        <begin position="373"/>
        <end position="388"/>
    </location>
</feature>
<feature type="transmembrane region" description="Helical" evidence="2">
    <location>
        <begin position="258"/>
        <end position="279"/>
    </location>
</feature>
<dbReference type="Proteomes" id="UP000677913">
    <property type="component" value="Unassembled WGS sequence"/>
</dbReference>
<keyword evidence="2" id="KW-0812">Transmembrane</keyword>
<feature type="transmembrane region" description="Helical" evidence="2">
    <location>
        <begin position="167"/>
        <end position="185"/>
    </location>
</feature>
<dbReference type="PANTHER" id="PTHR30238">
    <property type="entry name" value="MEMBRANE BOUND PREDICTED REDOX MODULATOR"/>
    <property type="match status" value="1"/>
</dbReference>
<feature type="region of interest" description="Disordered" evidence="1">
    <location>
        <begin position="348"/>
        <end position="388"/>
    </location>
</feature>
<feature type="transmembrane region" description="Helical" evidence="2">
    <location>
        <begin position="191"/>
        <end position="208"/>
    </location>
</feature>
<feature type="transmembrane region" description="Helical" evidence="2">
    <location>
        <begin position="300"/>
        <end position="318"/>
    </location>
</feature>
<dbReference type="RefSeq" id="WP_211466268.1">
    <property type="nucleotide sequence ID" value="NZ_JAGSXH010000019.1"/>
</dbReference>